<evidence type="ECO:0000256" key="4">
    <source>
        <dbReference type="ARBA" id="ARBA00022840"/>
    </source>
</evidence>
<dbReference type="InterPro" id="IPR013126">
    <property type="entry name" value="Hsp_70_fam"/>
</dbReference>
<evidence type="ECO:0000256" key="2">
    <source>
        <dbReference type="ARBA" id="ARBA00022553"/>
    </source>
</evidence>
<dbReference type="CDD" id="cd24029">
    <property type="entry name" value="ASKHA_NBD_HSP70_DnaK_HscA_HscC"/>
    <property type="match status" value="1"/>
</dbReference>
<dbReference type="PROSITE" id="PS01036">
    <property type="entry name" value="HSP70_3"/>
    <property type="match status" value="1"/>
</dbReference>
<keyword evidence="2" id="KW-0597">Phosphoprotein</keyword>
<sequence length="503" mass="54588">MSYVIGIDLGTTYSAMAYINADGKSEIIPNAEGERITPSVLLFEDDSVVVGSYAKNVAVSEGERVVQFIKRRMGTDYRIRQNGRDYSPEDISALILKKLKQDAEVFLNTTIRDVVITVPAYFDDKRRVATKTAGEIAGLNVLGIINEPTAAALEFSASREVHNKTILVYDLGGGTFDITIMKVNGKDVNVIASGGDHELGGKDIDDCLIAFFQQEFRKATGFDPLTSLAGEQELRSKAEETKRKLSSSPNARVSLNVEGRQAAFKITQPQFEELIDELVLRTEMNVELVLDEAELSTRKIDDVLLVGGSSRIPLVAKMLTRLFGKEPLRSVNPDEVVAQGAAILANSLAIEAGEVPQTPNTLLPNISDVCAHSLGVVSLNDFGVPENSIIIPKNSKIPCQQSQVYGTVRDKQDAVDIEILQGDAQDPQDCVQLGIARMENLPPSLAGSPVEVTFAYDANGILHVKGVFLNTGQSISTNIEVQGVISPEAARRSRQELQSISVE</sequence>
<dbReference type="RefSeq" id="WP_169266974.1">
    <property type="nucleotide sequence ID" value="NZ_CAWOXK010000001.1"/>
</dbReference>
<proteinExistence type="inferred from homology"/>
<dbReference type="Gene3D" id="2.60.34.10">
    <property type="entry name" value="Substrate Binding Domain Of DNAk, Chain A, domain 1"/>
    <property type="match status" value="1"/>
</dbReference>
<gene>
    <name evidence="8" type="ORF">DP114_01285</name>
</gene>
<dbReference type="PROSITE" id="PS00329">
    <property type="entry name" value="HSP70_2"/>
    <property type="match status" value="1"/>
</dbReference>
<dbReference type="AlphaFoldDB" id="A0A856M8L0"/>
<dbReference type="FunFam" id="3.30.420.40:FF:000071">
    <property type="entry name" value="Molecular chaperone DnaK"/>
    <property type="match status" value="1"/>
</dbReference>
<evidence type="ECO:0008006" key="10">
    <source>
        <dbReference type="Google" id="ProtNLM"/>
    </source>
</evidence>
<dbReference type="Proteomes" id="UP000503129">
    <property type="component" value="Chromosome"/>
</dbReference>
<dbReference type="InterPro" id="IPR018181">
    <property type="entry name" value="Heat_shock_70_CS"/>
</dbReference>
<dbReference type="InterPro" id="IPR043129">
    <property type="entry name" value="ATPase_NBD"/>
</dbReference>
<dbReference type="GO" id="GO:0140662">
    <property type="term" value="F:ATP-dependent protein folding chaperone"/>
    <property type="evidence" value="ECO:0007669"/>
    <property type="project" value="InterPro"/>
</dbReference>
<dbReference type="SUPFAM" id="SSF100920">
    <property type="entry name" value="Heat shock protein 70kD (HSP70), peptide-binding domain"/>
    <property type="match status" value="1"/>
</dbReference>
<keyword evidence="3 7" id="KW-0547">Nucleotide-binding</keyword>
<evidence type="ECO:0000313" key="8">
    <source>
        <dbReference type="EMBL" id="QDL06724.1"/>
    </source>
</evidence>
<keyword evidence="5" id="KW-0346">Stress response</keyword>
<evidence type="ECO:0000256" key="7">
    <source>
        <dbReference type="RuleBase" id="RU003322"/>
    </source>
</evidence>
<dbReference type="Pfam" id="PF00012">
    <property type="entry name" value="HSP70"/>
    <property type="match status" value="1"/>
</dbReference>
<dbReference type="Gene3D" id="3.90.640.10">
    <property type="entry name" value="Actin, Chain A, domain 4"/>
    <property type="match status" value="1"/>
</dbReference>
<evidence type="ECO:0000256" key="6">
    <source>
        <dbReference type="ARBA" id="ARBA00023186"/>
    </source>
</evidence>
<protein>
    <recommendedName>
        <fullName evidence="10">Molecular chaperone DnaK</fullName>
    </recommendedName>
</protein>
<evidence type="ECO:0000313" key="9">
    <source>
        <dbReference type="Proteomes" id="UP000503129"/>
    </source>
</evidence>
<dbReference type="PANTHER" id="PTHR19375">
    <property type="entry name" value="HEAT SHOCK PROTEIN 70KDA"/>
    <property type="match status" value="1"/>
</dbReference>
<evidence type="ECO:0000256" key="1">
    <source>
        <dbReference type="ARBA" id="ARBA00007381"/>
    </source>
</evidence>
<dbReference type="KEGG" id="bsen:DP114_01285"/>
<dbReference type="PRINTS" id="PR00301">
    <property type="entry name" value="HEATSHOCK70"/>
</dbReference>
<dbReference type="InterPro" id="IPR029047">
    <property type="entry name" value="HSP70_peptide-bd_sf"/>
</dbReference>
<keyword evidence="6" id="KW-0143">Chaperone</keyword>
<dbReference type="SUPFAM" id="SSF53067">
    <property type="entry name" value="Actin-like ATPase domain"/>
    <property type="match status" value="2"/>
</dbReference>
<comment type="similarity">
    <text evidence="1 7">Belongs to the heat shock protein 70 family.</text>
</comment>
<dbReference type="Gene3D" id="3.30.420.40">
    <property type="match status" value="2"/>
</dbReference>
<evidence type="ECO:0000256" key="5">
    <source>
        <dbReference type="ARBA" id="ARBA00023016"/>
    </source>
</evidence>
<reference evidence="8 9" key="1">
    <citation type="submission" date="2018-06" db="EMBL/GenBank/DDBJ databases">
        <title>Comparative genomics of Brasilonema spp. strains.</title>
        <authorList>
            <person name="Alvarenga D.O."/>
            <person name="Fiore M.F."/>
            <person name="Varani A.M."/>
        </authorList>
    </citation>
    <scope>NUCLEOTIDE SEQUENCE [LARGE SCALE GENOMIC DNA]</scope>
    <source>
        <strain evidence="8 9">CENA114</strain>
    </source>
</reference>
<evidence type="ECO:0000256" key="3">
    <source>
        <dbReference type="ARBA" id="ARBA00022741"/>
    </source>
</evidence>
<dbReference type="PROSITE" id="PS00297">
    <property type="entry name" value="HSP70_1"/>
    <property type="match status" value="1"/>
</dbReference>
<keyword evidence="9" id="KW-1185">Reference proteome</keyword>
<accession>A0A856M8L0</accession>
<keyword evidence="4 7" id="KW-0067">ATP-binding</keyword>
<organism evidence="8 9">
    <name type="scientific">Brasilonema sennae CENA114</name>
    <dbReference type="NCBI Taxonomy" id="415709"/>
    <lineage>
        <taxon>Bacteria</taxon>
        <taxon>Bacillati</taxon>
        <taxon>Cyanobacteriota</taxon>
        <taxon>Cyanophyceae</taxon>
        <taxon>Nostocales</taxon>
        <taxon>Scytonemataceae</taxon>
        <taxon>Brasilonema</taxon>
        <taxon>Bromeliae group (in: Brasilonema)</taxon>
    </lineage>
</organism>
<name>A0A856M8L0_9CYAN</name>
<dbReference type="FunFam" id="3.90.640.10:FF:000003">
    <property type="entry name" value="Molecular chaperone DnaK"/>
    <property type="match status" value="1"/>
</dbReference>
<dbReference type="GO" id="GO:0005524">
    <property type="term" value="F:ATP binding"/>
    <property type="evidence" value="ECO:0007669"/>
    <property type="project" value="UniProtKB-KW"/>
</dbReference>
<dbReference type="EMBL" id="CP030118">
    <property type="protein sequence ID" value="QDL06724.1"/>
    <property type="molecule type" value="Genomic_DNA"/>
</dbReference>